<evidence type="ECO:0000313" key="2">
    <source>
        <dbReference type="Proteomes" id="UP000312512"/>
    </source>
</evidence>
<protein>
    <submittedName>
        <fullName evidence="1">Uncharacterized protein</fullName>
    </submittedName>
</protein>
<accession>A0A5C4W869</accession>
<dbReference type="AlphaFoldDB" id="A0A5C4W869"/>
<keyword evidence="2" id="KW-1185">Reference proteome</keyword>
<sequence>MLRPADPPGAPGGVFEGLRLGYLPEGVQLRSTRTVEMDGRDYRTRTWAGPNNRSVTLTATGGLQGELDRIVAGVR</sequence>
<organism evidence="1 2">
    <name type="scientific">Nonomuraea phyllanthi</name>
    <dbReference type="NCBI Taxonomy" id="2219224"/>
    <lineage>
        <taxon>Bacteria</taxon>
        <taxon>Bacillati</taxon>
        <taxon>Actinomycetota</taxon>
        <taxon>Actinomycetes</taxon>
        <taxon>Streptosporangiales</taxon>
        <taxon>Streptosporangiaceae</taxon>
        <taxon>Nonomuraea</taxon>
    </lineage>
</organism>
<gene>
    <name evidence="1" type="ORF">FH608_026500</name>
</gene>
<proteinExistence type="predicted"/>
<dbReference type="RefSeq" id="WP_139633315.1">
    <property type="nucleotide sequence ID" value="NZ_VDLX02000010.1"/>
</dbReference>
<reference evidence="1 2" key="1">
    <citation type="submission" date="2019-10" db="EMBL/GenBank/DDBJ databases">
        <title>Nonomuraea sp. nov., isolated from Phyllanthus amarus.</title>
        <authorList>
            <person name="Klykleung N."/>
            <person name="Tanasupawat S."/>
        </authorList>
    </citation>
    <scope>NUCLEOTIDE SEQUENCE [LARGE SCALE GENOMIC DNA]</scope>
    <source>
        <strain evidence="1 2">PA1-10</strain>
    </source>
</reference>
<evidence type="ECO:0000313" key="1">
    <source>
        <dbReference type="EMBL" id="KAB8192244.1"/>
    </source>
</evidence>
<dbReference type="EMBL" id="VDLX02000010">
    <property type="protein sequence ID" value="KAB8192244.1"/>
    <property type="molecule type" value="Genomic_DNA"/>
</dbReference>
<name>A0A5C4W869_9ACTN</name>
<dbReference type="Proteomes" id="UP000312512">
    <property type="component" value="Unassembled WGS sequence"/>
</dbReference>
<dbReference type="OrthoDB" id="9997798at2"/>
<comment type="caution">
    <text evidence="1">The sequence shown here is derived from an EMBL/GenBank/DDBJ whole genome shotgun (WGS) entry which is preliminary data.</text>
</comment>